<gene>
    <name evidence="1" type="ORF">ABID19_005270</name>
</gene>
<evidence type="ECO:0000313" key="1">
    <source>
        <dbReference type="EMBL" id="MET3582211.1"/>
    </source>
</evidence>
<accession>A0ABV2GV84</accession>
<reference evidence="1 2" key="1">
    <citation type="submission" date="2024-06" db="EMBL/GenBank/DDBJ databases">
        <title>Genomic Encyclopedia of Type Strains, Phase IV (KMG-IV): sequencing the most valuable type-strain genomes for metagenomic binning, comparative biology and taxonomic classification.</title>
        <authorList>
            <person name="Goeker M."/>
        </authorList>
    </citation>
    <scope>NUCLEOTIDE SEQUENCE [LARGE SCALE GENOMIC DNA]</scope>
    <source>
        <strain evidence="1 2">DSM 100022</strain>
    </source>
</reference>
<protein>
    <submittedName>
        <fullName evidence="1">Uncharacterized protein</fullName>
    </submittedName>
</protein>
<dbReference type="Proteomes" id="UP001549204">
    <property type="component" value="Unassembled WGS sequence"/>
</dbReference>
<proteinExistence type="predicted"/>
<organism evidence="1 2">
    <name type="scientific">Mesorhizobium robiniae</name>
    <dbReference type="NCBI Taxonomy" id="559315"/>
    <lineage>
        <taxon>Bacteria</taxon>
        <taxon>Pseudomonadati</taxon>
        <taxon>Pseudomonadota</taxon>
        <taxon>Alphaproteobacteria</taxon>
        <taxon>Hyphomicrobiales</taxon>
        <taxon>Phyllobacteriaceae</taxon>
        <taxon>Mesorhizobium</taxon>
    </lineage>
</organism>
<sequence length="30" mass="3057">MTKQPVIPKVVQSLAGGGSANAIQGRYDLG</sequence>
<keyword evidence="2" id="KW-1185">Reference proteome</keyword>
<dbReference type="EMBL" id="JBEPMC010000011">
    <property type="protein sequence ID" value="MET3582211.1"/>
    <property type="molecule type" value="Genomic_DNA"/>
</dbReference>
<name>A0ABV2GV84_9HYPH</name>
<evidence type="ECO:0000313" key="2">
    <source>
        <dbReference type="Proteomes" id="UP001549204"/>
    </source>
</evidence>
<comment type="caution">
    <text evidence="1">The sequence shown here is derived from an EMBL/GenBank/DDBJ whole genome shotgun (WGS) entry which is preliminary data.</text>
</comment>